<gene>
    <name evidence="10" type="ORF">V5J35_003356</name>
</gene>
<keyword evidence="3" id="KW-0813">Transport</keyword>
<evidence type="ECO:0000256" key="8">
    <source>
        <dbReference type="ARBA" id="ARBA00023136"/>
    </source>
</evidence>
<evidence type="ECO:0000256" key="5">
    <source>
        <dbReference type="ARBA" id="ARBA00022692"/>
    </source>
</evidence>
<evidence type="ECO:0000256" key="2">
    <source>
        <dbReference type="ARBA" id="ARBA00007055"/>
    </source>
</evidence>
<proteinExistence type="inferred from homology"/>
<keyword evidence="4" id="KW-1134">Transmembrane beta strand</keyword>
<dbReference type="InterPro" id="IPR003192">
    <property type="entry name" value="Porin_LamB"/>
</dbReference>
<evidence type="ECO:0000256" key="3">
    <source>
        <dbReference type="ARBA" id="ARBA00022448"/>
    </source>
</evidence>
<evidence type="ECO:0000256" key="7">
    <source>
        <dbReference type="ARBA" id="ARBA00023114"/>
    </source>
</evidence>
<keyword evidence="7" id="KW-0626">Porin</keyword>
<evidence type="ECO:0000256" key="9">
    <source>
        <dbReference type="ARBA" id="ARBA00023237"/>
    </source>
</evidence>
<comment type="caution">
    <text evidence="10">The sequence shown here is derived from an EMBL/GenBank/DDBJ whole genome shotgun (WGS) entry which is preliminary data.</text>
</comment>
<keyword evidence="8" id="KW-0472">Membrane</keyword>
<comment type="similarity">
    <text evidence="2">Belongs to the porin LamB (TC 1.B.3) family.</text>
</comment>
<dbReference type="Gene3D" id="2.40.170.10">
    <property type="entry name" value="Porin, LamB type"/>
    <property type="match status" value="1"/>
</dbReference>
<protein>
    <submittedName>
        <fullName evidence="10">Maltoporin</fullName>
    </submittedName>
</protein>
<dbReference type="InterPro" id="IPR036998">
    <property type="entry name" value="Porin_LamB_sf"/>
</dbReference>
<dbReference type="NCBIfam" id="NF006860">
    <property type="entry name" value="PRK09360.1"/>
    <property type="match status" value="1"/>
</dbReference>
<keyword evidence="11" id="KW-1185">Reference proteome</keyword>
<dbReference type="InterPro" id="IPR050286">
    <property type="entry name" value="G_neg_Bact_CarbUptk_Porin"/>
</dbReference>
<organism evidence="10 11">
    <name type="scientific">Endozoicomonas lisbonensis</name>
    <dbReference type="NCBI Taxonomy" id="3120522"/>
    <lineage>
        <taxon>Bacteria</taxon>
        <taxon>Pseudomonadati</taxon>
        <taxon>Pseudomonadota</taxon>
        <taxon>Gammaproteobacteria</taxon>
        <taxon>Oceanospirillales</taxon>
        <taxon>Endozoicomonadaceae</taxon>
        <taxon>Endozoicomonas</taxon>
    </lineage>
</organism>
<evidence type="ECO:0000256" key="1">
    <source>
        <dbReference type="ARBA" id="ARBA00004571"/>
    </source>
</evidence>
<comment type="subcellular location">
    <subcellularLocation>
        <location evidence="1">Cell outer membrane</location>
        <topology evidence="1">Multi-pass membrane protein</topology>
    </subcellularLocation>
</comment>
<dbReference type="EMBL" id="JBEWTB010000002">
    <property type="protein sequence ID" value="MET4758164.1"/>
    <property type="molecule type" value="Genomic_DNA"/>
</dbReference>
<evidence type="ECO:0000256" key="6">
    <source>
        <dbReference type="ARBA" id="ARBA00023065"/>
    </source>
</evidence>
<name>A0ABV2SLE5_9GAMM</name>
<dbReference type="SUPFAM" id="SSF56935">
    <property type="entry name" value="Porins"/>
    <property type="match status" value="1"/>
</dbReference>
<evidence type="ECO:0000313" key="11">
    <source>
        <dbReference type="Proteomes" id="UP001549366"/>
    </source>
</evidence>
<dbReference type="Pfam" id="PF02264">
    <property type="entry name" value="LamB"/>
    <property type="match status" value="1"/>
</dbReference>
<accession>A0ABV2SLE5</accession>
<dbReference type="RefSeq" id="WP_354008269.1">
    <property type="nucleotide sequence ID" value="NZ_JBEWTA010000001.1"/>
</dbReference>
<sequence length="502" mass="56049">MTQKQSPLTSALRFALYSLGVVSLTTISGPDALAETMDEKYGSAAERMDLTYYGYVRSGIGSSGKGGKQACFQAAGAPYKHRLGNECETYTEQALQATLATDNGTIFKMNTLIAYSVDQQKDFENPSDDFALREANISAENIFPALPGARLWAGKKYYQRHDIHQIDWYYWNVSGPGAGIEDINAGFGKFHLAWIRNEADVIFSSEYTPPDPTTDNPYDEGGFTYKERKIATNILDLRLSDLKLTDDLTLELGLNYGKGSPGDKVPNKKNYDQDGYMGTAQLSYAFPMGGFNNFVVQYATDAMTGPGVGSDGRTSQPSNLFSGSKMTRVINFGQIPIMDRLDVTYVLAWTQMDYSKDIERTALAPNKLDLYTIGIRPQWKWSELTSTVLDFGWDKVKNGAEFVVPLPSTTEPRYKKEFADSQLFKVTLAQQFHPRFGAWVRPVIRVFVTYANWDEIKCPANVVKNSCYPSTVGIGGDRKLIRENFGRATDGMTFGVQMEAWW</sequence>
<dbReference type="PANTHER" id="PTHR38762">
    <property type="entry name" value="CRYPTIC OUTER MEMBRANE PORIN BGLH-RELATED"/>
    <property type="match status" value="1"/>
</dbReference>
<keyword evidence="9" id="KW-0998">Cell outer membrane</keyword>
<dbReference type="Proteomes" id="UP001549366">
    <property type="component" value="Unassembled WGS sequence"/>
</dbReference>
<evidence type="ECO:0000256" key="4">
    <source>
        <dbReference type="ARBA" id="ARBA00022452"/>
    </source>
</evidence>
<reference evidence="10 11" key="1">
    <citation type="submission" date="2024-06" db="EMBL/GenBank/DDBJ databases">
        <title>Genomic Encyclopedia of Type Strains, Phase V (KMG-V): Genome sequencing to study the core and pangenomes of soil and plant-associated prokaryotes.</title>
        <authorList>
            <person name="Whitman W."/>
        </authorList>
    </citation>
    <scope>NUCLEOTIDE SEQUENCE [LARGE SCALE GENOMIC DNA]</scope>
    <source>
        <strain evidence="10 11">NE40</strain>
    </source>
</reference>
<keyword evidence="6" id="KW-0406">Ion transport</keyword>
<dbReference type="PANTHER" id="PTHR38762:SF1">
    <property type="entry name" value="CRYPTIC OUTER MEMBRANE PORIN BGLH-RELATED"/>
    <property type="match status" value="1"/>
</dbReference>
<evidence type="ECO:0000313" key="10">
    <source>
        <dbReference type="EMBL" id="MET4758164.1"/>
    </source>
</evidence>
<keyword evidence="5" id="KW-0812">Transmembrane</keyword>